<dbReference type="RefSeq" id="WP_173095183.1">
    <property type="nucleotide sequence ID" value="NZ_CP053892.1"/>
</dbReference>
<dbReference type="GO" id="GO:0046983">
    <property type="term" value="F:protein dimerization activity"/>
    <property type="evidence" value="ECO:0007669"/>
    <property type="project" value="InterPro"/>
</dbReference>
<dbReference type="Gene3D" id="6.10.250.2870">
    <property type="match status" value="1"/>
</dbReference>
<dbReference type="Pfam" id="PF07730">
    <property type="entry name" value="HisKA_3"/>
    <property type="match status" value="1"/>
</dbReference>
<dbReference type="PANTHER" id="PTHR24421:SF63">
    <property type="entry name" value="SENSOR HISTIDINE KINASE DESK"/>
    <property type="match status" value="1"/>
</dbReference>
<feature type="domain" description="Signal transduction histidine kinase subgroup 3 dimerisation and phosphoacceptor" evidence="5">
    <location>
        <begin position="438"/>
        <end position="502"/>
    </location>
</feature>
<dbReference type="Proteomes" id="UP000501240">
    <property type="component" value="Chromosome"/>
</dbReference>
<dbReference type="PANTHER" id="PTHR24421">
    <property type="entry name" value="NITRATE/NITRITE SENSOR PROTEIN NARX-RELATED"/>
    <property type="match status" value="1"/>
</dbReference>
<keyword evidence="4" id="KW-0812">Transmembrane</keyword>
<keyword evidence="7" id="KW-1185">Reference proteome</keyword>
<evidence type="ECO:0000256" key="1">
    <source>
        <dbReference type="ARBA" id="ARBA00022679"/>
    </source>
</evidence>
<organism evidence="6 7">
    <name type="scientific">Actinomadura verrucosospora</name>
    <dbReference type="NCBI Taxonomy" id="46165"/>
    <lineage>
        <taxon>Bacteria</taxon>
        <taxon>Bacillati</taxon>
        <taxon>Actinomycetota</taxon>
        <taxon>Actinomycetes</taxon>
        <taxon>Streptosporangiales</taxon>
        <taxon>Thermomonosporaceae</taxon>
        <taxon>Actinomadura</taxon>
    </lineage>
</organism>
<accession>A0A7D3ZE28</accession>
<name>A0A7D3ZE28_ACTVE</name>
<dbReference type="InterPro" id="IPR036890">
    <property type="entry name" value="HATPase_C_sf"/>
</dbReference>
<evidence type="ECO:0000256" key="3">
    <source>
        <dbReference type="ARBA" id="ARBA00023012"/>
    </source>
</evidence>
<dbReference type="AlphaFoldDB" id="A0A7D3ZE28"/>
<feature type="transmembrane region" description="Helical" evidence="4">
    <location>
        <begin position="136"/>
        <end position="158"/>
    </location>
</feature>
<keyword evidence="2 6" id="KW-0418">Kinase</keyword>
<evidence type="ECO:0000256" key="4">
    <source>
        <dbReference type="SAM" id="Phobius"/>
    </source>
</evidence>
<keyword evidence="4" id="KW-1133">Transmembrane helix</keyword>
<keyword evidence="3" id="KW-0902">Two-component regulatory system</keyword>
<dbReference type="GO" id="GO:0016020">
    <property type="term" value="C:membrane"/>
    <property type="evidence" value="ECO:0007669"/>
    <property type="project" value="InterPro"/>
</dbReference>
<evidence type="ECO:0000313" key="7">
    <source>
        <dbReference type="Proteomes" id="UP000501240"/>
    </source>
</evidence>
<dbReference type="Gene3D" id="3.30.565.10">
    <property type="entry name" value="Histidine kinase-like ATPase, C-terminal domain"/>
    <property type="match status" value="1"/>
</dbReference>
<dbReference type="Gene3D" id="1.20.5.1930">
    <property type="match status" value="1"/>
</dbReference>
<keyword evidence="4" id="KW-0472">Membrane</keyword>
<feature type="transmembrane region" description="Helical" evidence="4">
    <location>
        <begin position="269"/>
        <end position="290"/>
    </location>
</feature>
<sequence length="643" mass="68148">MQRVAAVVPRVAQAVIAIVTIGFFFGGFVGIVTSDLAPPRRVAPLLLLAALLALHLRNCVRRLDGGRPAGWPWTLAAQAVLTFVPMIWYSATWYGNVGFLCGAVLLLVRPARLAWAGFGAVLAADLPLTLAERPTLAEALYFLVGQAAFVGVAVYGMARLADLVAALEETLQVLPAARVTRERLAFTRRLQDNIGVALAGTIERGEHALTLIGRRPGEARDLLDDGVRGARAALATTRRVAHEYLARLDEPAEPARARTVAGDLTTRTVTLLGAATLGLMIVPFPLRFLARGGHGGWAAVPFVLLLAVYTVLFVYGCLWAYRRPLSMVQRYGLLGGLAVLTFAPMPFYGPTTWAVLPFLPGAAAVLLGRRLRWPVTAVLVCQDVPFAIWGTAHWGTVYFVVWTAERAALVYGLARMAEFTTALQDARDEMAAAAVAQERLRFSRDLHDLLGYSLSTVVVKNEVAARLLADRPDEARAQLAEAIGMSRQALDDLTGVTSGLRDMSVAAEAGAARTTLAAVGIEVAHAVDVPDLPADLDTVLATVLREGVTNILRHSRAARCSIEAAVIDGVARLRLTNDGVDGPPAAPAVPAAGAKPGGIGLPSLGERVAARGGVLTAERTDGGFVLSVEAPVRAELTAEAAAR</sequence>
<dbReference type="InterPro" id="IPR011712">
    <property type="entry name" value="Sig_transdc_His_kin_sub3_dim/P"/>
</dbReference>
<evidence type="ECO:0000259" key="5">
    <source>
        <dbReference type="Pfam" id="PF07730"/>
    </source>
</evidence>
<reference evidence="6 7" key="1">
    <citation type="submission" date="2020-05" db="EMBL/GenBank/DDBJ databases">
        <title>Actinomadura verrucosospora NRRL-B18236 (PFL_A860) Genome sequencing and assembly.</title>
        <authorList>
            <person name="Samborskyy M."/>
        </authorList>
    </citation>
    <scope>NUCLEOTIDE SEQUENCE [LARGE SCALE GENOMIC DNA]</scope>
    <source>
        <strain evidence="6 7">NRRL:B18236</strain>
    </source>
</reference>
<dbReference type="EMBL" id="CP053892">
    <property type="protein sequence ID" value="QKG20817.1"/>
    <property type="molecule type" value="Genomic_DNA"/>
</dbReference>
<dbReference type="CDD" id="cd16917">
    <property type="entry name" value="HATPase_UhpB-NarQ-NarX-like"/>
    <property type="match status" value="1"/>
</dbReference>
<gene>
    <name evidence="6" type="ORF">ACTIVE_2455</name>
</gene>
<dbReference type="SUPFAM" id="SSF55874">
    <property type="entry name" value="ATPase domain of HSP90 chaperone/DNA topoisomerase II/histidine kinase"/>
    <property type="match status" value="1"/>
</dbReference>
<protein>
    <submittedName>
        <fullName evidence="6">Two-component system histidine kinase</fullName>
    </submittedName>
</protein>
<keyword evidence="1" id="KW-0808">Transferase</keyword>
<feature type="transmembrane region" description="Helical" evidence="4">
    <location>
        <begin position="297"/>
        <end position="321"/>
    </location>
</feature>
<dbReference type="GO" id="GO:0000155">
    <property type="term" value="F:phosphorelay sensor kinase activity"/>
    <property type="evidence" value="ECO:0007669"/>
    <property type="project" value="InterPro"/>
</dbReference>
<feature type="transmembrane region" description="Helical" evidence="4">
    <location>
        <begin position="97"/>
        <end position="124"/>
    </location>
</feature>
<evidence type="ECO:0000313" key="6">
    <source>
        <dbReference type="EMBL" id="QKG20817.1"/>
    </source>
</evidence>
<feature type="transmembrane region" description="Helical" evidence="4">
    <location>
        <begin position="12"/>
        <end position="31"/>
    </location>
</feature>
<dbReference type="InterPro" id="IPR050482">
    <property type="entry name" value="Sensor_HK_TwoCompSys"/>
</dbReference>
<evidence type="ECO:0000256" key="2">
    <source>
        <dbReference type="ARBA" id="ARBA00022777"/>
    </source>
</evidence>
<proteinExistence type="predicted"/>